<comment type="caution">
    <text evidence="8">The sequence shown here is derived from an EMBL/GenBank/DDBJ whole genome shotgun (WGS) entry which is preliminary data.</text>
</comment>
<feature type="region of interest" description="Disordered" evidence="5">
    <location>
        <begin position="338"/>
        <end position="386"/>
    </location>
</feature>
<keyword evidence="4" id="KW-0067">ATP-binding</keyword>
<accession>H0ERW1</accession>
<dbReference type="SMART" id="SM00487">
    <property type="entry name" value="DEXDc"/>
    <property type="match status" value="1"/>
</dbReference>
<evidence type="ECO:0000259" key="6">
    <source>
        <dbReference type="PROSITE" id="PS51192"/>
    </source>
</evidence>
<feature type="compositionally biased region" description="Basic and acidic residues" evidence="5">
    <location>
        <begin position="193"/>
        <end position="205"/>
    </location>
</feature>
<dbReference type="EMBL" id="AGUE01000138">
    <property type="protein sequence ID" value="EHK98685.1"/>
    <property type="molecule type" value="Genomic_DNA"/>
</dbReference>
<feature type="compositionally biased region" description="Acidic residues" evidence="5">
    <location>
        <begin position="362"/>
        <end position="373"/>
    </location>
</feature>
<feature type="region of interest" description="Disordered" evidence="5">
    <location>
        <begin position="1"/>
        <end position="225"/>
    </location>
</feature>
<proteinExistence type="predicted"/>
<dbReference type="Gene3D" id="3.40.50.10810">
    <property type="entry name" value="Tandem AAA-ATPase domain"/>
    <property type="match status" value="1"/>
</dbReference>
<dbReference type="HOGENOM" id="CLU_000315_3_0_1"/>
<dbReference type="GO" id="GO:0005524">
    <property type="term" value="F:ATP binding"/>
    <property type="evidence" value="ECO:0007669"/>
    <property type="project" value="UniProtKB-KW"/>
</dbReference>
<dbReference type="SMART" id="SM00490">
    <property type="entry name" value="HELICc"/>
    <property type="match status" value="1"/>
</dbReference>
<keyword evidence="3" id="KW-0347">Helicase</keyword>
<feature type="compositionally biased region" description="Basic and acidic residues" evidence="5">
    <location>
        <begin position="338"/>
        <end position="354"/>
    </location>
</feature>
<evidence type="ECO:0000256" key="1">
    <source>
        <dbReference type="ARBA" id="ARBA00022741"/>
    </source>
</evidence>
<dbReference type="InterPro" id="IPR000330">
    <property type="entry name" value="SNF2_N"/>
</dbReference>
<organism evidence="8 9">
    <name type="scientific">Glarea lozoyensis (strain ATCC 74030 / MF5533)</name>
    <dbReference type="NCBI Taxonomy" id="1104152"/>
    <lineage>
        <taxon>Eukaryota</taxon>
        <taxon>Fungi</taxon>
        <taxon>Dikarya</taxon>
        <taxon>Ascomycota</taxon>
        <taxon>Pezizomycotina</taxon>
        <taxon>Leotiomycetes</taxon>
        <taxon>Helotiales</taxon>
        <taxon>Helotiaceae</taxon>
        <taxon>Glarea</taxon>
    </lineage>
</organism>
<reference evidence="8 9" key="1">
    <citation type="journal article" date="2012" name="Eukaryot. Cell">
        <title>Genome sequence of the fungus Glarea lozoyensis: the first genome sequence of a species from the Helotiaceae family.</title>
        <authorList>
            <person name="Youssar L."/>
            <person name="Gruening B.A."/>
            <person name="Erxleben A."/>
            <person name="Guenther S."/>
            <person name="Huettel W."/>
        </authorList>
    </citation>
    <scope>NUCLEOTIDE SEQUENCE [LARGE SCALE GENOMIC DNA]</scope>
    <source>
        <strain evidence="9">ATCC 74030 / MF5533</strain>
    </source>
</reference>
<dbReference type="InterPro" id="IPR038718">
    <property type="entry name" value="SNF2-like_sf"/>
</dbReference>
<dbReference type="Proteomes" id="UP000005446">
    <property type="component" value="Unassembled WGS sequence"/>
</dbReference>
<name>H0ERW1_GLAL7</name>
<feature type="compositionally biased region" description="Basic residues" evidence="5">
    <location>
        <begin position="415"/>
        <end position="425"/>
    </location>
</feature>
<feature type="compositionally biased region" description="Basic residues" evidence="5">
    <location>
        <begin position="458"/>
        <end position="472"/>
    </location>
</feature>
<evidence type="ECO:0000259" key="7">
    <source>
        <dbReference type="PROSITE" id="PS51194"/>
    </source>
</evidence>
<dbReference type="GO" id="GO:0016787">
    <property type="term" value="F:hydrolase activity"/>
    <property type="evidence" value="ECO:0007669"/>
    <property type="project" value="UniProtKB-KW"/>
</dbReference>
<dbReference type="CDD" id="cd18008">
    <property type="entry name" value="DEXDc_SHPRH-like"/>
    <property type="match status" value="1"/>
</dbReference>
<sequence length="1099" mass="125204">MATPYDDDDMDRYMEDENYGGGNLSPRAPTPEMDLDRHSEPDELPPANEVIQHQEKNMTTADDLQQTPPATETAPYQGTDPDELQLSIGRSPPLPDPYPKPIASFQDQFHPAEKANCKVNNENPSSNIENEIQNPDVDVPSNKKRKSQDMKNSHGKVQRGQGEDDDDIVIIEPRMASEAAQSRWSEPRVPTLRRPEDVEIKKETVDESSISRNHTSPEKKPTTKSEAQILAMLAIINDPQPAMEGARDSPNGDNEEIEMSDHERMDVDAAMGGGISEDVGWMDEEVEPVEESDEYTKLLATCNLLESKKRQGIMSYDEGYELSKAQARLKDLDIMRNAAQRRDDTPLFVEDSRRARSSSTPPEEDAFEIDDDQFGDHNGVTDGFYDSDTEFANRLHAGLAGEPVEELEVSPNPRTAKKSRKKAPKNTREAYQQKQEKEASKAKAKMQKQQEKASQKARITKRAKQKKNHNSRKGNTLMDQGLQNEFDFADLLKSDIIDDHHRNAAREHGSGPAILGSNKVNQIQQIFNNIPPPKDASEKRTILTDKKKLREAAQSFGYAKLLGAHWMITPNPPPETDIVRGVQATLVVVPAGLVVQWHEEIIKHRESGHLKKILMYKSSKSNVSKEILESLDIVICSYQEVMKQFPFPDTQDMIDLARVHPGRWLTRSGEEAGLLHQINWYRVVLDEAHLIKNYYSKTSIACQNLKSIYRWCLTGTPLMNRIEDLPDPKAIIEYVDFSDEERIIYRITENRFRDMINQYIAKHDLSKNYAHFFVQLLRLRQCTGHPFMMERTIKECWTLDDAQEARQKLNAMKSKATKPFYERTKLWVNGRSSNTSEDFENLFENESGNFGREDMGNSSCLEEYIHRQTAEEDDVRATECPKCGSAIYDVHNEGNSEDDMEDAFDEDDDNEITDGPVSTKQKGRVPEWSLGRDAFGFEPHTNHSTWLQQSDRKDSKIPLTSSAKITALKALLLKAFEEQPLEKIVIYVQFRILARIVGRLCNQEKWPFLYYTGDCPPALRAKTITEFTTNPQIRILISGLKCGGLGLNLTMASRCVSLDLWWNHAVEQQAFGRIFRIGQEKNTVMTRLVVRNKQYIKLE</sequence>
<keyword evidence="1" id="KW-0547">Nucleotide-binding</keyword>
<dbReference type="OrthoDB" id="448448at2759"/>
<dbReference type="GO" id="GO:0008094">
    <property type="term" value="F:ATP-dependent activity, acting on DNA"/>
    <property type="evidence" value="ECO:0007669"/>
    <property type="project" value="TreeGrafter"/>
</dbReference>
<dbReference type="GO" id="GO:0005634">
    <property type="term" value="C:nucleus"/>
    <property type="evidence" value="ECO:0007669"/>
    <property type="project" value="TreeGrafter"/>
</dbReference>
<feature type="domain" description="Helicase C-terminal" evidence="7">
    <location>
        <begin position="967"/>
        <end position="1099"/>
    </location>
</feature>
<dbReference type="SUPFAM" id="SSF52540">
    <property type="entry name" value="P-loop containing nucleoside triphosphate hydrolases"/>
    <property type="match status" value="2"/>
</dbReference>
<dbReference type="InParanoid" id="H0ERW1"/>
<feature type="compositionally biased region" description="Low complexity" evidence="5">
    <location>
        <begin position="120"/>
        <end position="134"/>
    </location>
</feature>
<feature type="region of interest" description="Disordered" evidence="5">
    <location>
        <begin position="402"/>
        <end position="479"/>
    </location>
</feature>
<evidence type="ECO:0000256" key="3">
    <source>
        <dbReference type="ARBA" id="ARBA00022806"/>
    </source>
</evidence>
<dbReference type="Pfam" id="PF00176">
    <property type="entry name" value="SNF2-rel_dom"/>
    <property type="match status" value="1"/>
</dbReference>
<dbReference type="GO" id="GO:0006281">
    <property type="term" value="P:DNA repair"/>
    <property type="evidence" value="ECO:0007669"/>
    <property type="project" value="TreeGrafter"/>
</dbReference>
<gene>
    <name evidence="8" type="ORF">M7I_5433</name>
</gene>
<evidence type="ECO:0000313" key="9">
    <source>
        <dbReference type="Proteomes" id="UP000005446"/>
    </source>
</evidence>
<protein>
    <submittedName>
        <fullName evidence="8">Putative DNA repair protein RAD5</fullName>
    </submittedName>
</protein>
<dbReference type="InterPro" id="IPR027417">
    <property type="entry name" value="P-loop_NTPase"/>
</dbReference>
<keyword evidence="2" id="KW-0378">Hydrolase</keyword>
<dbReference type="Pfam" id="PF00271">
    <property type="entry name" value="Helicase_C"/>
    <property type="match status" value="1"/>
</dbReference>
<dbReference type="PANTHER" id="PTHR45626">
    <property type="entry name" value="TRANSCRIPTION TERMINATION FACTOR 2-RELATED"/>
    <property type="match status" value="1"/>
</dbReference>
<dbReference type="InterPro" id="IPR014001">
    <property type="entry name" value="Helicase_ATP-bd"/>
</dbReference>
<dbReference type="Gene3D" id="3.40.50.300">
    <property type="entry name" value="P-loop containing nucleotide triphosphate hydrolases"/>
    <property type="match status" value="1"/>
</dbReference>
<evidence type="ECO:0000256" key="4">
    <source>
        <dbReference type="ARBA" id="ARBA00022840"/>
    </source>
</evidence>
<feature type="compositionally biased region" description="Polar residues" evidence="5">
    <location>
        <begin position="57"/>
        <end position="76"/>
    </location>
</feature>
<evidence type="ECO:0000313" key="8">
    <source>
        <dbReference type="EMBL" id="EHK98685.1"/>
    </source>
</evidence>
<dbReference type="GO" id="GO:0004386">
    <property type="term" value="F:helicase activity"/>
    <property type="evidence" value="ECO:0007669"/>
    <property type="project" value="UniProtKB-KW"/>
</dbReference>
<dbReference type="InterPro" id="IPR050628">
    <property type="entry name" value="SNF2_RAD54_helicase_TF"/>
</dbReference>
<dbReference type="InterPro" id="IPR001650">
    <property type="entry name" value="Helicase_C-like"/>
</dbReference>
<evidence type="ECO:0000256" key="5">
    <source>
        <dbReference type="SAM" id="MobiDB-lite"/>
    </source>
</evidence>
<dbReference type="InterPro" id="IPR049730">
    <property type="entry name" value="SNF2/RAD54-like_C"/>
</dbReference>
<evidence type="ECO:0000256" key="2">
    <source>
        <dbReference type="ARBA" id="ARBA00022801"/>
    </source>
</evidence>
<feature type="domain" description="Helicase ATP-binding" evidence="6">
    <location>
        <begin position="532"/>
        <end position="735"/>
    </location>
</feature>
<dbReference type="AlphaFoldDB" id="H0ERW1"/>
<dbReference type="PANTHER" id="PTHR45626:SF17">
    <property type="entry name" value="HELICASE-LIKE TRANSCRIPTION FACTOR"/>
    <property type="match status" value="1"/>
</dbReference>
<dbReference type="PROSITE" id="PS51192">
    <property type="entry name" value="HELICASE_ATP_BIND_1"/>
    <property type="match status" value="1"/>
</dbReference>
<feature type="compositionally biased region" description="Acidic residues" evidence="5">
    <location>
        <begin position="1"/>
        <end position="18"/>
    </location>
</feature>
<keyword evidence="9" id="KW-1185">Reference proteome</keyword>
<dbReference type="PROSITE" id="PS51194">
    <property type="entry name" value="HELICASE_CTER"/>
    <property type="match status" value="1"/>
</dbReference>
<dbReference type="CDD" id="cd18793">
    <property type="entry name" value="SF2_C_SNF"/>
    <property type="match status" value="1"/>
</dbReference>